<dbReference type="STRING" id="444597.BST26_03260"/>
<dbReference type="EMBL" id="MVHS01000005">
    <property type="protein sequence ID" value="ORA73065.1"/>
    <property type="molecule type" value="Genomic_DNA"/>
</dbReference>
<proteinExistence type="predicted"/>
<evidence type="ECO:0008006" key="3">
    <source>
        <dbReference type="Google" id="ProtNLM"/>
    </source>
</evidence>
<evidence type="ECO:0000313" key="2">
    <source>
        <dbReference type="Proteomes" id="UP000192801"/>
    </source>
</evidence>
<sequence>MRDRNHNIRCGLPAGKVSTVMANKARALDLTAGSTGALAESSVAPLSRWSPVAADMTASRADVGRGPIAGIALDASAGQLYVTNPADGSVAVLDIDTMAVTQVITDLPEAHAVGAAGGSVYVSIVSLDTDAVSIVDTALQSGEEALADIYPVKETVRDLALSPEGERIYLARTTETGADVAVVDIITGAVSTIAVPATTDSSAEAIAVSLDGRRVYLATADHLGGRLIAIDTHTQRVVGVRDLPSQPHALAVSRDGSTLLVARCDPHAGSDLDLVDAQGLRMMESVPVAGLLTEVAFSVAGERIYLVSGGRVSVLNAGTLEIVNTFDGVTDPSCIVESADGAMLFVGGYDGKVSALPVGEITDELLAQMMSADVIDVPMLELAQVAI</sequence>
<dbReference type="Proteomes" id="UP000192801">
    <property type="component" value="Unassembled WGS sequence"/>
</dbReference>
<name>A0A1X0DL40_9MYCO</name>
<accession>A0A1X0DL40</accession>
<dbReference type="SUPFAM" id="SSF50969">
    <property type="entry name" value="YVTN repeat-like/Quinoprotein amine dehydrogenase"/>
    <property type="match status" value="1"/>
</dbReference>
<keyword evidence="2" id="KW-1185">Reference proteome</keyword>
<dbReference type="AlphaFoldDB" id="A0A1X0DL40"/>
<dbReference type="InterPro" id="IPR011044">
    <property type="entry name" value="Quino_amine_DH_bsu"/>
</dbReference>
<organism evidence="1 2">
    <name type="scientific">Mycolicibacterium insubricum</name>
    <dbReference type="NCBI Taxonomy" id="444597"/>
    <lineage>
        <taxon>Bacteria</taxon>
        <taxon>Bacillati</taxon>
        <taxon>Actinomycetota</taxon>
        <taxon>Actinomycetes</taxon>
        <taxon>Mycobacteriales</taxon>
        <taxon>Mycobacteriaceae</taxon>
        <taxon>Mycolicibacterium</taxon>
    </lineage>
</organism>
<dbReference type="InterPro" id="IPR051200">
    <property type="entry name" value="Host-pathogen_enzymatic-act"/>
</dbReference>
<dbReference type="Gene3D" id="2.130.10.10">
    <property type="entry name" value="YVTN repeat-like/Quinoprotein amine dehydrogenase"/>
    <property type="match status" value="2"/>
</dbReference>
<reference evidence="1 2" key="1">
    <citation type="submission" date="2016-12" db="EMBL/GenBank/DDBJ databases">
        <title>The new phylogeny of genus Mycobacterium.</title>
        <authorList>
            <person name="Tortoli E."/>
            <person name="Trovato A."/>
            <person name="Cirillo D.M."/>
        </authorList>
    </citation>
    <scope>NUCLEOTIDE SEQUENCE [LARGE SCALE GENOMIC DNA]</scope>
    <source>
        <strain evidence="1 2">DSM 45130</strain>
    </source>
</reference>
<dbReference type="InterPro" id="IPR015943">
    <property type="entry name" value="WD40/YVTN_repeat-like_dom_sf"/>
</dbReference>
<evidence type="ECO:0000313" key="1">
    <source>
        <dbReference type="EMBL" id="ORA73065.1"/>
    </source>
</evidence>
<protein>
    <recommendedName>
        <fullName evidence="3">YVTN family beta-propeller repeat protein</fullName>
    </recommendedName>
</protein>
<dbReference type="PANTHER" id="PTHR47197:SF3">
    <property type="entry name" value="DIHYDRO-HEME D1 DEHYDROGENASE"/>
    <property type="match status" value="1"/>
</dbReference>
<comment type="caution">
    <text evidence="1">The sequence shown here is derived from an EMBL/GenBank/DDBJ whole genome shotgun (WGS) entry which is preliminary data.</text>
</comment>
<gene>
    <name evidence="1" type="ORF">BST26_03260</name>
</gene>
<dbReference type="PANTHER" id="PTHR47197">
    <property type="entry name" value="PROTEIN NIRF"/>
    <property type="match status" value="1"/>
</dbReference>